<evidence type="ECO:0000256" key="2">
    <source>
        <dbReference type="ARBA" id="ARBA00023125"/>
    </source>
</evidence>
<dbReference type="SUPFAM" id="SSF46785">
    <property type="entry name" value="Winged helix' DNA-binding domain"/>
    <property type="match status" value="1"/>
</dbReference>
<evidence type="ECO:0000256" key="1">
    <source>
        <dbReference type="ARBA" id="ARBA00023015"/>
    </source>
</evidence>
<keyword evidence="3" id="KW-0804">Transcription</keyword>
<dbReference type="Pfam" id="PF12802">
    <property type="entry name" value="MarR_2"/>
    <property type="match status" value="1"/>
</dbReference>
<evidence type="ECO:0000313" key="5">
    <source>
        <dbReference type="EMBL" id="GLB46562.1"/>
    </source>
</evidence>
<feature type="domain" description="HTH marR-type" evidence="4">
    <location>
        <begin position="2"/>
        <end position="136"/>
    </location>
</feature>
<dbReference type="RefSeq" id="WP_286136028.1">
    <property type="nucleotide sequence ID" value="NZ_BRPL01000002.1"/>
</dbReference>
<dbReference type="InterPro" id="IPR036390">
    <property type="entry name" value="WH_DNA-bd_sf"/>
</dbReference>
<accession>A0A9W6B072</accession>
<keyword evidence="2" id="KW-0238">DNA-binding</keyword>
<dbReference type="InterPro" id="IPR000835">
    <property type="entry name" value="HTH_MarR-typ"/>
</dbReference>
<dbReference type="AlphaFoldDB" id="A0A9W6B072"/>
<dbReference type="PROSITE" id="PS50995">
    <property type="entry name" value="HTH_MARR_2"/>
    <property type="match status" value="1"/>
</dbReference>
<dbReference type="PANTHER" id="PTHR42756">
    <property type="entry name" value="TRANSCRIPTIONAL REGULATOR, MARR"/>
    <property type="match status" value="1"/>
</dbReference>
<dbReference type="PANTHER" id="PTHR42756:SF1">
    <property type="entry name" value="TRANSCRIPTIONAL REPRESSOR OF EMRAB OPERON"/>
    <property type="match status" value="1"/>
</dbReference>
<dbReference type="SMART" id="SM00347">
    <property type="entry name" value="HTH_MARR"/>
    <property type="match status" value="1"/>
</dbReference>
<dbReference type="GO" id="GO:0003677">
    <property type="term" value="F:DNA binding"/>
    <property type="evidence" value="ECO:0007669"/>
    <property type="project" value="UniProtKB-KW"/>
</dbReference>
<gene>
    <name evidence="5" type="ORF">WR164_05410</name>
</gene>
<keyword evidence="6" id="KW-1185">Reference proteome</keyword>
<sequence>MRRDFARLLKSAATQLTKQFNQFAKRYDMTATQMAIIDFMTRTKKKEFFQSDIEHEFWIQRSTASVLLKRMEARKLIIRTSSLEDARQKQVILTSKARQLENTIVDFMNKQQAQIEDHFSVQEVETVRKFLKFIINFENKKK</sequence>
<name>A0A9W6B072_9LACO</name>
<evidence type="ECO:0000256" key="3">
    <source>
        <dbReference type="ARBA" id="ARBA00023163"/>
    </source>
</evidence>
<organism evidence="5 6">
    <name type="scientific">Philodulcilactobacillus myokoensis</name>
    <dbReference type="NCBI Taxonomy" id="2929573"/>
    <lineage>
        <taxon>Bacteria</taxon>
        <taxon>Bacillati</taxon>
        <taxon>Bacillota</taxon>
        <taxon>Bacilli</taxon>
        <taxon>Lactobacillales</taxon>
        <taxon>Lactobacillaceae</taxon>
        <taxon>Philodulcilactobacillus</taxon>
    </lineage>
</organism>
<keyword evidence="1" id="KW-0805">Transcription regulation</keyword>
<protein>
    <recommendedName>
        <fullName evidence="4">HTH marR-type domain-containing protein</fullName>
    </recommendedName>
</protein>
<evidence type="ECO:0000313" key="6">
    <source>
        <dbReference type="Proteomes" id="UP001144204"/>
    </source>
</evidence>
<reference evidence="5" key="2">
    <citation type="journal article" date="2023" name="PLoS ONE">
        <title>Philodulcilactobacillus myokoensis gen. nov., sp. nov., a fructophilic, acidophilic, and agar-phobic lactic acid bacterium isolated from fermented vegetable extracts.</title>
        <authorList>
            <person name="Kouya T."/>
            <person name="Ishiyama Y."/>
            <person name="Ohashi S."/>
            <person name="Kumakubo R."/>
            <person name="Yamazaki T."/>
            <person name="Otaki T."/>
        </authorList>
    </citation>
    <scope>NUCLEOTIDE SEQUENCE</scope>
    <source>
        <strain evidence="5">WR16-4</strain>
    </source>
</reference>
<evidence type="ECO:0000259" key="4">
    <source>
        <dbReference type="PROSITE" id="PS50995"/>
    </source>
</evidence>
<reference evidence="5" key="1">
    <citation type="submission" date="2022-07" db="EMBL/GenBank/DDBJ databases">
        <authorList>
            <person name="Kouya T."/>
            <person name="Ishiyama Y."/>
        </authorList>
    </citation>
    <scope>NUCLEOTIDE SEQUENCE</scope>
    <source>
        <strain evidence="5">WR16-4</strain>
    </source>
</reference>
<dbReference type="EMBL" id="BRPL01000002">
    <property type="protein sequence ID" value="GLB46562.1"/>
    <property type="molecule type" value="Genomic_DNA"/>
</dbReference>
<dbReference type="GO" id="GO:0003700">
    <property type="term" value="F:DNA-binding transcription factor activity"/>
    <property type="evidence" value="ECO:0007669"/>
    <property type="project" value="InterPro"/>
</dbReference>
<dbReference type="Gene3D" id="1.10.10.10">
    <property type="entry name" value="Winged helix-like DNA-binding domain superfamily/Winged helix DNA-binding domain"/>
    <property type="match status" value="1"/>
</dbReference>
<proteinExistence type="predicted"/>
<dbReference type="InterPro" id="IPR036388">
    <property type="entry name" value="WH-like_DNA-bd_sf"/>
</dbReference>
<comment type="caution">
    <text evidence="5">The sequence shown here is derived from an EMBL/GenBank/DDBJ whole genome shotgun (WGS) entry which is preliminary data.</text>
</comment>
<dbReference type="Proteomes" id="UP001144204">
    <property type="component" value="Unassembled WGS sequence"/>
</dbReference>